<keyword evidence="2" id="KW-1185">Reference proteome</keyword>
<proteinExistence type="predicted"/>
<reference evidence="1 2" key="1">
    <citation type="journal article" date="2021" name="Elife">
        <title>Chloroplast acquisition without the gene transfer in kleptoplastic sea slugs, Plakobranchus ocellatus.</title>
        <authorList>
            <person name="Maeda T."/>
            <person name="Takahashi S."/>
            <person name="Yoshida T."/>
            <person name="Shimamura S."/>
            <person name="Takaki Y."/>
            <person name="Nagai Y."/>
            <person name="Toyoda A."/>
            <person name="Suzuki Y."/>
            <person name="Arimoto A."/>
            <person name="Ishii H."/>
            <person name="Satoh N."/>
            <person name="Nishiyama T."/>
            <person name="Hasebe M."/>
            <person name="Maruyama T."/>
            <person name="Minagawa J."/>
            <person name="Obokata J."/>
            <person name="Shigenobu S."/>
        </authorList>
    </citation>
    <scope>NUCLEOTIDE SEQUENCE [LARGE SCALE GENOMIC DNA]</scope>
</reference>
<sequence>MEQYFLQVQTIVSRLRFPQVNHPRPWDFTTFHSRFTHPSDLLSQQVTLYCVTSTHAHMVETPADINVYSSKTSPFMKRAQFQHAKKVMVISLRHFYR</sequence>
<evidence type="ECO:0000313" key="2">
    <source>
        <dbReference type="Proteomes" id="UP000762676"/>
    </source>
</evidence>
<name>A0AAV4G5L4_9GAST</name>
<evidence type="ECO:0000313" key="1">
    <source>
        <dbReference type="EMBL" id="GFR80848.1"/>
    </source>
</evidence>
<comment type="caution">
    <text evidence="1">The sequence shown here is derived from an EMBL/GenBank/DDBJ whole genome shotgun (WGS) entry which is preliminary data.</text>
</comment>
<organism evidence="1 2">
    <name type="scientific">Elysia marginata</name>
    <dbReference type="NCBI Taxonomy" id="1093978"/>
    <lineage>
        <taxon>Eukaryota</taxon>
        <taxon>Metazoa</taxon>
        <taxon>Spiralia</taxon>
        <taxon>Lophotrochozoa</taxon>
        <taxon>Mollusca</taxon>
        <taxon>Gastropoda</taxon>
        <taxon>Heterobranchia</taxon>
        <taxon>Euthyneura</taxon>
        <taxon>Panpulmonata</taxon>
        <taxon>Sacoglossa</taxon>
        <taxon>Placobranchoidea</taxon>
        <taxon>Plakobranchidae</taxon>
        <taxon>Elysia</taxon>
    </lineage>
</organism>
<dbReference type="Proteomes" id="UP000762676">
    <property type="component" value="Unassembled WGS sequence"/>
</dbReference>
<dbReference type="EMBL" id="BMAT01008240">
    <property type="protein sequence ID" value="GFR80848.1"/>
    <property type="molecule type" value="Genomic_DNA"/>
</dbReference>
<gene>
    <name evidence="1" type="ORF">ElyMa_004055100</name>
</gene>
<accession>A0AAV4G5L4</accession>
<protein>
    <submittedName>
        <fullName evidence="1">Uncharacterized protein</fullName>
    </submittedName>
</protein>
<dbReference type="AlphaFoldDB" id="A0AAV4G5L4"/>